<gene>
    <name evidence="7" type="ORF">GCM10011390_30060</name>
</gene>
<evidence type="ECO:0000256" key="1">
    <source>
        <dbReference type="ARBA" id="ARBA00009477"/>
    </source>
</evidence>
<reference evidence="7" key="2">
    <citation type="submission" date="2020-09" db="EMBL/GenBank/DDBJ databases">
        <authorList>
            <person name="Sun Q."/>
            <person name="Zhou Y."/>
        </authorList>
    </citation>
    <scope>NUCLEOTIDE SEQUENCE</scope>
    <source>
        <strain evidence="7">CGMCC 1.15367</strain>
    </source>
</reference>
<evidence type="ECO:0000313" key="8">
    <source>
        <dbReference type="Proteomes" id="UP000644699"/>
    </source>
</evidence>
<feature type="domain" description="p-hydroxybenzoic acid efflux pump subunit AaeA-like beta-barrel" evidence="6">
    <location>
        <begin position="190"/>
        <end position="286"/>
    </location>
</feature>
<feature type="domain" description="Multidrug resistance protein MdtA-like barrel-sandwich hybrid" evidence="5">
    <location>
        <begin position="47"/>
        <end position="187"/>
    </location>
</feature>
<keyword evidence="8" id="KW-1185">Reference proteome</keyword>
<dbReference type="InterPro" id="IPR058625">
    <property type="entry name" value="MdtA-like_BSH"/>
</dbReference>
<dbReference type="EMBL" id="BMIQ01000004">
    <property type="protein sequence ID" value="GGE08988.1"/>
    <property type="molecule type" value="Genomic_DNA"/>
</dbReference>
<dbReference type="Pfam" id="PF25963">
    <property type="entry name" value="Beta-barrel_AAEA"/>
    <property type="match status" value="1"/>
</dbReference>
<dbReference type="Pfam" id="PF25917">
    <property type="entry name" value="BSH_RND"/>
    <property type="match status" value="1"/>
</dbReference>
<dbReference type="PANTHER" id="PTHR30367:SF12">
    <property type="entry name" value="P-HYDROXYBENZOIC ACID EFFLUX PUMP SUBUNIT AAEA"/>
    <property type="match status" value="1"/>
</dbReference>
<evidence type="ECO:0000313" key="7">
    <source>
        <dbReference type="EMBL" id="GGE08988.1"/>
    </source>
</evidence>
<evidence type="ECO:0000256" key="2">
    <source>
        <dbReference type="ARBA" id="ARBA00022692"/>
    </source>
</evidence>
<evidence type="ECO:0000259" key="6">
    <source>
        <dbReference type="Pfam" id="PF25963"/>
    </source>
</evidence>
<dbReference type="InterPro" id="IPR058634">
    <property type="entry name" value="AaeA-lik-b-barrel"/>
</dbReference>
<reference evidence="7" key="1">
    <citation type="journal article" date="2014" name="Int. J. Syst. Evol. Microbiol.">
        <title>Complete genome sequence of Corynebacterium casei LMG S-19264T (=DSM 44701T), isolated from a smear-ripened cheese.</title>
        <authorList>
            <consortium name="US DOE Joint Genome Institute (JGI-PGF)"/>
            <person name="Walter F."/>
            <person name="Albersmeier A."/>
            <person name="Kalinowski J."/>
            <person name="Ruckert C."/>
        </authorList>
    </citation>
    <scope>NUCLEOTIDE SEQUENCE</scope>
    <source>
        <strain evidence="7">CGMCC 1.15367</strain>
    </source>
</reference>
<keyword evidence="2" id="KW-0812">Transmembrane</keyword>
<dbReference type="PANTHER" id="PTHR30367">
    <property type="entry name" value="P-HYDROXYBENZOIC ACID EFFLUX PUMP SUBUNIT AAEA-RELATED"/>
    <property type="match status" value="1"/>
</dbReference>
<comment type="similarity">
    <text evidence="1">Belongs to the membrane fusion protein (MFP) (TC 8.A.1) family.</text>
</comment>
<accession>A0A916ZQE5</accession>
<sequence>MRKLLGSLGRIVVTLAAVAVAGVFALDLWDYYMLAPWTRDGHVRADIVGITPDVSGLVSEVLVRDNQVVHKGDVLLRVDPQRFQLALRQAEASVAAQAATLDQAQRDSERYRQLSRDVASEQRVEQAVSAENVAAANYQQSLVNRDVAALNLARSEIHAAANGIVTNLSLNPGDYVSAGKAVMALVDTDSLRVEGYFEETKLDRIAVGDPVDIRLMGRHAALTGRVESVAGGVEDRERSNGTSLLANVTPTFSWVRLAQRIPVRVALDRVPEDRGLIVGQTATVAVRGDAAASRTLPGRALLDRLAALFGLGTAQAAG</sequence>
<dbReference type="Proteomes" id="UP000644699">
    <property type="component" value="Unassembled WGS sequence"/>
</dbReference>
<dbReference type="RefSeq" id="WP_188909824.1">
    <property type="nucleotide sequence ID" value="NZ_BMIQ01000004.1"/>
</dbReference>
<protein>
    <recommendedName>
        <fullName evidence="9">RND family efflux transporter MFP subunit</fullName>
    </recommendedName>
</protein>
<organism evidence="7 8">
    <name type="scientific">Aureimonas endophytica</name>
    <dbReference type="NCBI Taxonomy" id="2027858"/>
    <lineage>
        <taxon>Bacteria</taxon>
        <taxon>Pseudomonadati</taxon>
        <taxon>Pseudomonadota</taxon>
        <taxon>Alphaproteobacteria</taxon>
        <taxon>Hyphomicrobiales</taxon>
        <taxon>Aurantimonadaceae</taxon>
        <taxon>Aureimonas</taxon>
    </lineage>
</organism>
<comment type="caution">
    <text evidence="7">The sequence shown here is derived from an EMBL/GenBank/DDBJ whole genome shotgun (WGS) entry which is preliminary data.</text>
</comment>
<evidence type="ECO:0000256" key="4">
    <source>
        <dbReference type="ARBA" id="ARBA00023136"/>
    </source>
</evidence>
<keyword evidence="3" id="KW-1133">Transmembrane helix</keyword>
<dbReference type="Gene3D" id="2.40.50.100">
    <property type="match status" value="1"/>
</dbReference>
<dbReference type="GO" id="GO:0016020">
    <property type="term" value="C:membrane"/>
    <property type="evidence" value="ECO:0007669"/>
    <property type="project" value="InterPro"/>
</dbReference>
<dbReference type="GO" id="GO:0022857">
    <property type="term" value="F:transmembrane transporter activity"/>
    <property type="evidence" value="ECO:0007669"/>
    <property type="project" value="InterPro"/>
</dbReference>
<dbReference type="InterPro" id="IPR006143">
    <property type="entry name" value="RND_pump_MFP"/>
</dbReference>
<evidence type="ECO:0000259" key="5">
    <source>
        <dbReference type="Pfam" id="PF25917"/>
    </source>
</evidence>
<evidence type="ECO:0000256" key="3">
    <source>
        <dbReference type="ARBA" id="ARBA00022989"/>
    </source>
</evidence>
<keyword evidence="4" id="KW-0472">Membrane</keyword>
<proteinExistence type="inferred from homology"/>
<dbReference type="AlphaFoldDB" id="A0A916ZQE5"/>
<dbReference type="Gene3D" id="2.40.30.170">
    <property type="match status" value="1"/>
</dbReference>
<name>A0A916ZQE5_9HYPH</name>
<evidence type="ECO:0008006" key="9">
    <source>
        <dbReference type="Google" id="ProtNLM"/>
    </source>
</evidence>
<dbReference type="NCBIfam" id="TIGR01730">
    <property type="entry name" value="RND_mfp"/>
    <property type="match status" value="1"/>
</dbReference>
<dbReference type="SUPFAM" id="SSF111369">
    <property type="entry name" value="HlyD-like secretion proteins"/>
    <property type="match status" value="1"/>
</dbReference>
<dbReference type="InterPro" id="IPR050393">
    <property type="entry name" value="MFP_Efflux_Pump"/>
</dbReference>